<dbReference type="Gene3D" id="3.30.500.10">
    <property type="entry name" value="MHC class I-like antigen recognition-like"/>
    <property type="match status" value="1"/>
</dbReference>
<accession>C6ZIV1</accession>
<dbReference type="KEGG" id="mdo:100026822"/>
<dbReference type="GO" id="GO:0030670">
    <property type="term" value="C:phagocytic vesicle membrane"/>
    <property type="evidence" value="ECO:0007669"/>
    <property type="project" value="UniProtKB-ARBA"/>
</dbReference>
<sequence>MESVVLSLLLEAVMLPEIKASFHSLRYFQTSMSLPGRKPQFISVGYVDDLQFMLFDGNSPNQREEPRAPWLDQMDQDYWEKNSRISRETAQTFELGLQNLLVYYNQSEGGLHTYQRLVGCEVSHNRMFRRGFEQYAYDGQDYISLDFETLSWTAADIPALNSKHKWEMEPNIAQRQKTYLEKNCVQWLYKYLEIGNETLLRAGPPSARVTHHISHEGKVMLRCWARDFYPADISLIWLRDGEEQLHNTEFIETRPGGDGTFQKWATVAMAPGQEDRYSCRVQHEGLPEPLTLKWEPQASSIFIFVVVIIAGFLFAIIAGTVIWRKLISVEDSGITFRHHAVIVHRSQMCPTVKAQKIILCGIVQKTQGYSSLRFLSVPVDLWFLSVALIEAGRSFEVQGCVKEVHPLPFLSSFSIKHS</sequence>
<dbReference type="InterPro" id="IPR003597">
    <property type="entry name" value="Ig_C1-set"/>
</dbReference>
<reference evidence="13" key="1">
    <citation type="journal article" date="2009" name="Immunology">
        <title>Evolution of the opossum major histocompatibility complex: evidence for diverse alternative splice patterns and low polymorphism among class I genes.</title>
        <authorList>
            <person name="Baker M.L."/>
            <person name="Melman S.D."/>
            <person name="Huntley J."/>
            <person name="Miller R.D."/>
        </authorList>
    </citation>
    <scope>NUCLEOTIDE SEQUENCE</scope>
</reference>
<dbReference type="FunFam" id="2.60.40.10:FF:000014">
    <property type="entry name" value="H-2 class I histocompatibility antigen, alpha chain"/>
    <property type="match status" value="1"/>
</dbReference>
<dbReference type="GO" id="GO:0098553">
    <property type="term" value="C:lumenal side of endoplasmic reticulum membrane"/>
    <property type="evidence" value="ECO:0007669"/>
    <property type="project" value="UniProtKB-ARBA"/>
</dbReference>
<dbReference type="GO" id="GO:0042612">
    <property type="term" value="C:MHC class I protein complex"/>
    <property type="evidence" value="ECO:0007669"/>
    <property type="project" value="UniProtKB-KW"/>
</dbReference>
<dbReference type="InterPro" id="IPR013783">
    <property type="entry name" value="Ig-like_fold"/>
</dbReference>
<dbReference type="Gene3D" id="2.60.40.10">
    <property type="entry name" value="Immunoglobulins"/>
    <property type="match status" value="1"/>
</dbReference>
<dbReference type="SUPFAM" id="SSF48726">
    <property type="entry name" value="Immunoglobulin"/>
    <property type="match status" value="1"/>
</dbReference>
<keyword evidence="6" id="KW-0391">Immunity</keyword>
<dbReference type="InterPro" id="IPR037055">
    <property type="entry name" value="MHC_I-like_Ag-recog_sf"/>
</dbReference>
<comment type="function">
    <text evidence="1">Involved in the presentation of foreign antigens to the immune system.</text>
</comment>
<comment type="subcellular location">
    <subcellularLocation>
        <location evidence="2">Membrane</location>
        <topology evidence="2">Single-pass type I membrane protein</topology>
    </subcellularLocation>
</comment>
<keyword evidence="5 11" id="KW-0812">Transmembrane</keyword>
<name>C6ZIV1_MONDO</name>
<evidence type="ECO:0000256" key="7">
    <source>
        <dbReference type="ARBA" id="ARBA00022989"/>
    </source>
</evidence>
<protein>
    <submittedName>
        <fullName evidence="13">MHC class I antigen</fullName>
    </submittedName>
</protein>
<gene>
    <name evidence="13" type="primary">Modo-UK</name>
</gene>
<dbReference type="PROSITE" id="PS00290">
    <property type="entry name" value="IG_MHC"/>
    <property type="match status" value="1"/>
</dbReference>
<evidence type="ECO:0000256" key="11">
    <source>
        <dbReference type="SAM" id="Phobius"/>
    </source>
</evidence>
<dbReference type="InterPro" id="IPR050208">
    <property type="entry name" value="MHC_class-I_related"/>
</dbReference>
<dbReference type="PRINTS" id="PR01638">
    <property type="entry name" value="MHCCLASSI"/>
</dbReference>
<dbReference type="SMART" id="SM00407">
    <property type="entry name" value="IGc1"/>
    <property type="match status" value="1"/>
</dbReference>
<evidence type="ECO:0000313" key="13">
    <source>
        <dbReference type="EMBL" id="ACK43814.1"/>
    </source>
</evidence>
<feature type="transmembrane region" description="Helical" evidence="11">
    <location>
        <begin position="301"/>
        <end position="323"/>
    </location>
</feature>
<evidence type="ECO:0000259" key="12">
    <source>
        <dbReference type="PROSITE" id="PS50835"/>
    </source>
</evidence>
<keyword evidence="8 11" id="KW-0472">Membrane</keyword>
<dbReference type="FunFam" id="3.30.500.10:FF:000001">
    <property type="entry name" value="H-2 class I histocompatibility antigen, alpha chain"/>
    <property type="match status" value="1"/>
</dbReference>
<evidence type="ECO:0000256" key="9">
    <source>
        <dbReference type="ARBA" id="ARBA00023180"/>
    </source>
</evidence>
<evidence type="ECO:0000256" key="2">
    <source>
        <dbReference type="ARBA" id="ARBA00004479"/>
    </source>
</evidence>
<dbReference type="InterPro" id="IPR036179">
    <property type="entry name" value="Ig-like_dom_sf"/>
</dbReference>
<dbReference type="GO" id="GO:0002474">
    <property type="term" value="P:antigen processing and presentation of peptide antigen via MHC class I"/>
    <property type="evidence" value="ECO:0007669"/>
    <property type="project" value="UniProtKB-KW"/>
</dbReference>
<proteinExistence type="evidence at transcript level"/>
<organism evidence="13">
    <name type="scientific">Monodelphis domestica</name>
    <name type="common">Gray short-tailed opossum</name>
    <dbReference type="NCBI Taxonomy" id="13616"/>
    <lineage>
        <taxon>Eukaryota</taxon>
        <taxon>Metazoa</taxon>
        <taxon>Chordata</taxon>
        <taxon>Craniata</taxon>
        <taxon>Vertebrata</taxon>
        <taxon>Euteleostomi</taxon>
        <taxon>Mammalia</taxon>
        <taxon>Metatheria</taxon>
        <taxon>Didelphimorphia</taxon>
        <taxon>Didelphidae</taxon>
        <taxon>Monodelphis</taxon>
    </lineage>
</organism>
<dbReference type="CTD" id="100026822"/>
<evidence type="ECO:0000256" key="6">
    <source>
        <dbReference type="ARBA" id="ARBA00022859"/>
    </source>
</evidence>
<evidence type="ECO:0000256" key="5">
    <source>
        <dbReference type="ARBA" id="ARBA00022692"/>
    </source>
</evidence>
<evidence type="ECO:0000256" key="4">
    <source>
        <dbReference type="ARBA" id="ARBA00022451"/>
    </source>
</evidence>
<dbReference type="AlphaFoldDB" id="C6ZIV1"/>
<evidence type="ECO:0000256" key="1">
    <source>
        <dbReference type="ARBA" id="ARBA00002297"/>
    </source>
</evidence>
<evidence type="ECO:0000256" key="10">
    <source>
        <dbReference type="RuleBase" id="RU004439"/>
    </source>
</evidence>
<dbReference type="PANTHER" id="PTHR16675">
    <property type="entry name" value="MHC CLASS I-RELATED"/>
    <property type="match status" value="1"/>
</dbReference>
<dbReference type="CDD" id="cd07698">
    <property type="entry name" value="IgC1_MHC_I_alpha3"/>
    <property type="match status" value="1"/>
</dbReference>
<dbReference type="GeneID" id="100026822"/>
<dbReference type="InterPro" id="IPR011162">
    <property type="entry name" value="MHC_I/II-like_Ag-recog"/>
</dbReference>
<keyword evidence="7 11" id="KW-1133">Transmembrane helix</keyword>
<feature type="domain" description="Ig-like" evidence="12">
    <location>
        <begin position="205"/>
        <end position="293"/>
    </location>
</feature>
<keyword evidence="4" id="KW-0490">MHC I</keyword>
<dbReference type="PROSITE" id="PS50835">
    <property type="entry name" value="IG_LIKE"/>
    <property type="match status" value="1"/>
</dbReference>
<dbReference type="Pfam" id="PF00129">
    <property type="entry name" value="MHC_I"/>
    <property type="match status" value="1"/>
</dbReference>
<keyword evidence="9" id="KW-0325">Glycoprotein</keyword>
<dbReference type="PANTHER" id="PTHR16675:SF251">
    <property type="entry name" value="HLA CLASS I HISTOCOMPATIBILITY ANTIGEN, C ALPHA CHAIN"/>
    <property type="match status" value="1"/>
</dbReference>
<dbReference type="EMBL" id="EU886706">
    <property type="protein sequence ID" value="ACK43814.1"/>
    <property type="molecule type" value="mRNA"/>
</dbReference>
<dbReference type="InterPro" id="IPR001039">
    <property type="entry name" value="MHC_I_a_a1/a2"/>
</dbReference>
<dbReference type="OrthoDB" id="8936120at2759"/>
<dbReference type="InterPro" id="IPR007110">
    <property type="entry name" value="Ig-like_dom"/>
</dbReference>
<dbReference type="Pfam" id="PF07654">
    <property type="entry name" value="C1-set"/>
    <property type="match status" value="1"/>
</dbReference>
<comment type="similarity">
    <text evidence="3 10">Belongs to the MHC class I family.</text>
</comment>
<dbReference type="RefSeq" id="NP_001233176.1">
    <property type="nucleotide sequence ID" value="NM_001246247.1"/>
</dbReference>
<evidence type="ECO:0000256" key="8">
    <source>
        <dbReference type="ARBA" id="ARBA00023136"/>
    </source>
</evidence>
<dbReference type="InterPro" id="IPR011161">
    <property type="entry name" value="MHC_I-like_Ag-recog"/>
</dbReference>
<dbReference type="InterPro" id="IPR003006">
    <property type="entry name" value="Ig/MHC_CS"/>
</dbReference>
<evidence type="ECO:0000256" key="3">
    <source>
        <dbReference type="ARBA" id="ARBA00006909"/>
    </source>
</evidence>
<dbReference type="SUPFAM" id="SSF54452">
    <property type="entry name" value="MHC antigen-recognition domain"/>
    <property type="match status" value="1"/>
</dbReference>